<reference evidence="1" key="1">
    <citation type="submission" date="2020-05" db="EMBL/GenBank/DDBJ databases">
        <title>Mycena genomes resolve the evolution of fungal bioluminescence.</title>
        <authorList>
            <person name="Tsai I.J."/>
        </authorList>
    </citation>
    <scope>NUCLEOTIDE SEQUENCE</scope>
    <source>
        <strain evidence="1">110903Hualien_Pintung</strain>
    </source>
</reference>
<proteinExistence type="predicted"/>
<gene>
    <name evidence="1" type="ORF">HMN09_00197800</name>
</gene>
<name>A0A8H6TQT0_MYCCL</name>
<organism evidence="1 2">
    <name type="scientific">Mycena chlorophos</name>
    <name type="common">Agaric fungus</name>
    <name type="synonym">Agaricus chlorophos</name>
    <dbReference type="NCBI Taxonomy" id="658473"/>
    <lineage>
        <taxon>Eukaryota</taxon>
        <taxon>Fungi</taxon>
        <taxon>Dikarya</taxon>
        <taxon>Basidiomycota</taxon>
        <taxon>Agaricomycotina</taxon>
        <taxon>Agaricomycetes</taxon>
        <taxon>Agaricomycetidae</taxon>
        <taxon>Agaricales</taxon>
        <taxon>Marasmiineae</taxon>
        <taxon>Mycenaceae</taxon>
        <taxon>Mycena</taxon>
    </lineage>
</organism>
<dbReference type="EMBL" id="JACAZE010000002">
    <property type="protein sequence ID" value="KAF7321101.1"/>
    <property type="molecule type" value="Genomic_DNA"/>
</dbReference>
<keyword evidence="2" id="KW-1185">Reference proteome</keyword>
<evidence type="ECO:0000313" key="1">
    <source>
        <dbReference type="EMBL" id="KAF7321101.1"/>
    </source>
</evidence>
<dbReference type="Proteomes" id="UP000613580">
    <property type="component" value="Unassembled WGS sequence"/>
</dbReference>
<comment type="caution">
    <text evidence="1">The sequence shown here is derived from an EMBL/GenBank/DDBJ whole genome shotgun (WGS) entry which is preliminary data.</text>
</comment>
<accession>A0A8H6TQT0</accession>
<sequence length="489" mass="54800">MSAAASLLSVSPEVLYNIVILASDALGPPSEWAALVATCSALRRALDTPAMHALLFTNKFLFPADPEHARNELQRRFEALNFFRTVRPRPLGDDTAFLDALWVAYIMLKSEEPRQRNVDQLRWAGLPELLLQHLSQQLRGWPLVNETNALVIALLWLLSSEESVAAEPAAIRELVMNRLRPYVLAAFRYPLSDKGWCPYHSCSSEIAAASRTSTTTRPAAYSEPQSKASNAVRIPAVPIYAILCYFTRLDTLSPMFPVHLSASSPRKRGPRREDVEHFINECRTPFEPWNSNSSPPLYRSLGPNVQYFPGALTGRWKGSSITPSINDYAHWKDTDAVPESMDVFCRQPLYLTLQEHFCYDVAVRQDEDAPCLPLAGTWVEREDGITVDSWGPRDFERHRGVAPQREIFDVFVTGKTDDPYASAWGDFRIVGRVRLSDGLVVLSRESVAGLGTTVFRGYMTSPQNFCGRYRAVGGALHADWEAAFSLCKM</sequence>
<protein>
    <recommendedName>
        <fullName evidence="3">F-box domain-containing protein</fullName>
    </recommendedName>
</protein>
<evidence type="ECO:0000313" key="2">
    <source>
        <dbReference type="Proteomes" id="UP000613580"/>
    </source>
</evidence>
<evidence type="ECO:0008006" key="3">
    <source>
        <dbReference type="Google" id="ProtNLM"/>
    </source>
</evidence>
<dbReference type="AlphaFoldDB" id="A0A8H6TQT0"/>
<dbReference type="OrthoDB" id="5595695at2759"/>